<sequence length="55" mass="6224">MKASPRQRRQKLDAANLFTTHNNLTSASDQGCSCMLPRISVDFHAYAWVFILALK</sequence>
<evidence type="ECO:0000313" key="1">
    <source>
        <dbReference type="EMBL" id="MED6177752.1"/>
    </source>
</evidence>
<evidence type="ECO:0000313" key="2">
    <source>
        <dbReference type="Proteomes" id="UP001341840"/>
    </source>
</evidence>
<dbReference type="Proteomes" id="UP001341840">
    <property type="component" value="Unassembled WGS sequence"/>
</dbReference>
<accession>A0ABU6VWI8</accession>
<proteinExistence type="predicted"/>
<keyword evidence="2" id="KW-1185">Reference proteome</keyword>
<name>A0ABU6VWI8_9FABA</name>
<reference evidence="1 2" key="1">
    <citation type="journal article" date="2023" name="Plants (Basel)">
        <title>Bridging the Gap: Combining Genomics and Transcriptomics Approaches to Understand Stylosanthes scabra, an Orphan Legume from the Brazilian Caatinga.</title>
        <authorList>
            <person name="Ferreira-Neto J.R.C."/>
            <person name="da Silva M.D."/>
            <person name="Binneck E."/>
            <person name="de Melo N.F."/>
            <person name="da Silva R.H."/>
            <person name="de Melo A.L.T.M."/>
            <person name="Pandolfi V."/>
            <person name="Bustamante F.O."/>
            <person name="Brasileiro-Vidal A.C."/>
            <person name="Benko-Iseppon A.M."/>
        </authorList>
    </citation>
    <scope>NUCLEOTIDE SEQUENCE [LARGE SCALE GENOMIC DNA]</scope>
    <source>
        <tissue evidence="1">Leaves</tissue>
    </source>
</reference>
<feature type="non-terminal residue" evidence="1">
    <location>
        <position position="55"/>
    </location>
</feature>
<protein>
    <submittedName>
        <fullName evidence="1">Uncharacterized protein</fullName>
    </submittedName>
</protein>
<organism evidence="1 2">
    <name type="scientific">Stylosanthes scabra</name>
    <dbReference type="NCBI Taxonomy" id="79078"/>
    <lineage>
        <taxon>Eukaryota</taxon>
        <taxon>Viridiplantae</taxon>
        <taxon>Streptophyta</taxon>
        <taxon>Embryophyta</taxon>
        <taxon>Tracheophyta</taxon>
        <taxon>Spermatophyta</taxon>
        <taxon>Magnoliopsida</taxon>
        <taxon>eudicotyledons</taxon>
        <taxon>Gunneridae</taxon>
        <taxon>Pentapetalae</taxon>
        <taxon>rosids</taxon>
        <taxon>fabids</taxon>
        <taxon>Fabales</taxon>
        <taxon>Fabaceae</taxon>
        <taxon>Papilionoideae</taxon>
        <taxon>50 kb inversion clade</taxon>
        <taxon>dalbergioids sensu lato</taxon>
        <taxon>Dalbergieae</taxon>
        <taxon>Pterocarpus clade</taxon>
        <taxon>Stylosanthes</taxon>
    </lineage>
</organism>
<dbReference type="EMBL" id="JASCZI010153933">
    <property type="protein sequence ID" value="MED6177752.1"/>
    <property type="molecule type" value="Genomic_DNA"/>
</dbReference>
<gene>
    <name evidence="1" type="ORF">PIB30_101039</name>
</gene>
<comment type="caution">
    <text evidence="1">The sequence shown here is derived from an EMBL/GenBank/DDBJ whole genome shotgun (WGS) entry which is preliminary data.</text>
</comment>